<keyword evidence="3" id="KW-1185">Reference proteome</keyword>
<evidence type="ECO:0000313" key="2">
    <source>
        <dbReference type="EMBL" id="CAH7685717.1"/>
    </source>
</evidence>
<dbReference type="GO" id="GO:0005773">
    <property type="term" value="C:vacuole"/>
    <property type="evidence" value="ECO:0007669"/>
    <property type="project" value="GOC"/>
</dbReference>
<reference evidence="2" key="1">
    <citation type="submission" date="2022-06" db="EMBL/GenBank/DDBJ databases">
        <authorList>
            <consortium name="SYNGENTA / RWTH Aachen University"/>
        </authorList>
    </citation>
    <scope>NUCLEOTIDE SEQUENCE</scope>
</reference>
<dbReference type="PANTHER" id="PTHR14534">
    <property type="entry name" value="VACUOLAR IMPORT AND DEGRADATION PROTEIN 24"/>
    <property type="match status" value="1"/>
</dbReference>
<dbReference type="Proteomes" id="UP001153365">
    <property type="component" value="Unassembled WGS sequence"/>
</dbReference>
<sequence>MDWLTKTDPNQSFLPTSPTGLESLSNCYYSSDPTISVLPRLDSIKRSSFGPLITNSSWIGKQRSGTKSYDVQVQIIHLDLDSGLGSGLLKIFGLTNDLPTMMTFFDIEIIGNKHNFLTQAWGSTEPADSEHWSKFGPFKDYLNQLRGLEKWWSNQPFLFMRWKEKFLVGDYASEDTNGASFAGFYYVCIEL</sequence>
<name>A0AAV0BEX7_PHAPC</name>
<dbReference type="Pfam" id="PF09783">
    <property type="entry name" value="Vac_ImportDeg"/>
    <property type="match status" value="1"/>
</dbReference>
<accession>A0AAV0BEX7</accession>
<dbReference type="GO" id="GO:0034657">
    <property type="term" value="C:GID complex"/>
    <property type="evidence" value="ECO:0007669"/>
    <property type="project" value="TreeGrafter"/>
</dbReference>
<gene>
    <name evidence="2" type="ORF">PPACK8108_LOCUS20288</name>
</gene>
<organism evidence="2 3">
    <name type="scientific">Phakopsora pachyrhizi</name>
    <name type="common">Asian soybean rust disease fungus</name>
    <dbReference type="NCBI Taxonomy" id="170000"/>
    <lineage>
        <taxon>Eukaryota</taxon>
        <taxon>Fungi</taxon>
        <taxon>Dikarya</taxon>
        <taxon>Basidiomycota</taxon>
        <taxon>Pucciniomycotina</taxon>
        <taxon>Pucciniomycetes</taxon>
        <taxon>Pucciniales</taxon>
        <taxon>Phakopsoraceae</taxon>
        <taxon>Phakopsora</taxon>
    </lineage>
</organism>
<evidence type="ECO:0000256" key="1">
    <source>
        <dbReference type="ARBA" id="ARBA00061469"/>
    </source>
</evidence>
<dbReference type="GO" id="GO:0007039">
    <property type="term" value="P:protein catabolic process in the vacuole"/>
    <property type="evidence" value="ECO:0007669"/>
    <property type="project" value="TreeGrafter"/>
</dbReference>
<dbReference type="EMBL" id="CALTRL010005741">
    <property type="protein sequence ID" value="CAH7685717.1"/>
    <property type="molecule type" value="Genomic_DNA"/>
</dbReference>
<proteinExistence type="inferred from homology"/>
<comment type="similarity">
    <text evidence="1">Belongs to the GID4/VID24 family.</text>
</comment>
<dbReference type="GO" id="GO:0043161">
    <property type="term" value="P:proteasome-mediated ubiquitin-dependent protein catabolic process"/>
    <property type="evidence" value="ECO:0007669"/>
    <property type="project" value="TreeGrafter"/>
</dbReference>
<feature type="non-terminal residue" evidence="2">
    <location>
        <position position="191"/>
    </location>
</feature>
<dbReference type="AlphaFoldDB" id="A0AAV0BEX7"/>
<dbReference type="GO" id="GO:0045721">
    <property type="term" value="P:negative regulation of gluconeogenesis"/>
    <property type="evidence" value="ECO:0007669"/>
    <property type="project" value="TreeGrafter"/>
</dbReference>
<dbReference type="InterPro" id="IPR018618">
    <property type="entry name" value="GID4/10-like"/>
</dbReference>
<protein>
    <submittedName>
        <fullName evidence="2">Vacuolar import and degradation protein-domain-containing protein</fullName>
    </submittedName>
</protein>
<dbReference type="PANTHER" id="PTHR14534:SF3">
    <property type="entry name" value="GID COMPLEX SUBUNIT 4 HOMOLOG"/>
    <property type="match status" value="1"/>
</dbReference>
<dbReference type="GO" id="GO:0006623">
    <property type="term" value="P:protein targeting to vacuole"/>
    <property type="evidence" value="ECO:0007669"/>
    <property type="project" value="TreeGrafter"/>
</dbReference>
<comment type="caution">
    <text evidence="2">The sequence shown here is derived from an EMBL/GenBank/DDBJ whole genome shotgun (WGS) entry which is preliminary data.</text>
</comment>
<evidence type="ECO:0000313" key="3">
    <source>
        <dbReference type="Proteomes" id="UP001153365"/>
    </source>
</evidence>